<proteinExistence type="predicted"/>
<dbReference type="Proteomes" id="UP000612893">
    <property type="component" value="Unassembled WGS sequence"/>
</dbReference>
<protein>
    <submittedName>
        <fullName evidence="2">Glycerol-3-phosphate responsive antiterminator</fullName>
    </submittedName>
</protein>
<dbReference type="Gene3D" id="3.20.20.70">
    <property type="entry name" value="Aldolase class I"/>
    <property type="match status" value="1"/>
</dbReference>
<dbReference type="SUPFAM" id="SSF110391">
    <property type="entry name" value="GlpP-like"/>
    <property type="match status" value="1"/>
</dbReference>
<dbReference type="EMBL" id="JAEKNR010000023">
    <property type="protein sequence ID" value="MBJ7596778.1"/>
    <property type="molecule type" value="Genomic_DNA"/>
</dbReference>
<gene>
    <name evidence="2" type="ORF">JF922_01640</name>
</gene>
<organism evidence="2 3">
    <name type="scientific">Candidatus Nephthysia bennettiae</name>
    <dbReference type="NCBI Taxonomy" id="3127016"/>
    <lineage>
        <taxon>Bacteria</taxon>
        <taxon>Bacillati</taxon>
        <taxon>Candidatus Dormiibacterota</taxon>
        <taxon>Candidatus Dormibacteria</taxon>
        <taxon>Candidatus Dormibacterales</taxon>
        <taxon>Candidatus Dormibacteraceae</taxon>
        <taxon>Candidatus Nephthysia</taxon>
    </lineage>
</organism>
<name>A0A934N7B6_9BACT</name>
<dbReference type="PANTHER" id="PTHR35787">
    <property type="entry name" value="GLYCEROL UPTAKE OPERON ANTITERMINATOR REGULATORY PROTEIN"/>
    <property type="match status" value="1"/>
</dbReference>
<dbReference type="AlphaFoldDB" id="A0A934N7B6"/>
<dbReference type="GO" id="GO:0006071">
    <property type="term" value="P:glycerol metabolic process"/>
    <property type="evidence" value="ECO:0007669"/>
    <property type="project" value="InterPro"/>
</dbReference>
<feature type="region of interest" description="Disordered" evidence="1">
    <location>
        <begin position="171"/>
        <end position="192"/>
    </location>
</feature>
<evidence type="ECO:0000256" key="1">
    <source>
        <dbReference type="SAM" id="MobiDB-lite"/>
    </source>
</evidence>
<sequence length="192" mass="20136">MGAMTEGPGLPRVLYSVRDRLPPTGDGEGLLFHDLSLTDLIRLSSAAARPAVVDLDSVEGLFPDAAALTFVADRLGIRMVITRRPALALRAAGQGFLALLNVHCLDSTGFERALEGHPGEPVGTAVSPGVVLEHLAPTQRRSLPLPVVAYGLVRRREDVESALAAGAAAVMTTAASGQQPPADPRRRGARHS</sequence>
<keyword evidence="3" id="KW-1185">Reference proteome</keyword>
<evidence type="ECO:0000313" key="3">
    <source>
        <dbReference type="Proteomes" id="UP000612893"/>
    </source>
</evidence>
<dbReference type="Pfam" id="PF04309">
    <property type="entry name" value="G3P_antiterm"/>
    <property type="match status" value="1"/>
</dbReference>
<comment type="caution">
    <text evidence="2">The sequence shown here is derived from an EMBL/GenBank/DDBJ whole genome shotgun (WGS) entry which is preliminary data.</text>
</comment>
<dbReference type="InterPro" id="IPR006699">
    <property type="entry name" value="GlpP"/>
</dbReference>
<reference evidence="2" key="1">
    <citation type="submission" date="2020-10" db="EMBL/GenBank/DDBJ databases">
        <title>Ca. Dormibacterota MAGs.</title>
        <authorList>
            <person name="Montgomery K."/>
        </authorList>
    </citation>
    <scope>NUCLEOTIDE SEQUENCE [LARGE SCALE GENOMIC DNA]</scope>
    <source>
        <strain evidence="2">SC8812_S17_10</strain>
    </source>
</reference>
<dbReference type="PANTHER" id="PTHR35787:SF1">
    <property type="entry name" value="GLYCEROL UPTAKE OPERON ANTITERMINATOR REGULATORY PROTEIN"/>
    <property type="match status" value="1"/>
</dbReference>
<dbReference type="InterPro" id="IPR013785">
    <property type="entry name" value="Aldolase_TIM"/>
</dbReference>
<dbReference type="GO" id="GO:0006355">
    <property type="term" value="P:regulation of DNA-templated transcription"/>
    <property type="evidence" value="ECO:0007669"/>
    <property type="project" value="InterPro"/>
</dbReference>
<accession>A0A934N7B6</accession>
<evidence type="ECO:0000313" key="2">
    <source>
        <dbReference type="EMBL" id="MBJ7596778.1"/>
    </source>
</evidence>